<name>A0AAE0ZF85_9GAST</name>
<sequence length="121" mass="13206">MNCDLVMRESYSLACKVPVILVRDFGPWSFGLRGGGRVGKGRQTMFMVSWSEGEGGSGGAVGKTVVFWSGGVGGGREKWSMVSLSEGGYGERQKEGDTSPWSLAMIELIELHQRRRRRSCG</sequence>
<dbReference type="EMBL" id="JAWDGP010004069">
    <property type="protein sequence ID" value="KAK3768100.1"/>
    <property type="molecule type" value="Genomic_DNA"/>
</dbReference>
<reference evidence="1" key="1">
    <citation type="journal article" date="2023" name="G3 (Bethesda)">
        <title>A reference genome for the long-term kleptoplast-retaining sea slug Elysia crispata morphotype clarki.</title>
        <authorList>
            <person name="Eastman K.E."/>
            <person name="Pendleton A.L."/>
            <person name="Shaikh M.A."/>
            <person name="Suttiyut T."/>
            <person name="Ogas R."/>
            <person name="Tomko P."/>
            <person name="Gavelis G."/>
            <person name="Widhalm J.R."/>
            <person name="Wisecaver J.H."/>
        </authorList>
    </citation>
    <scope>NUCLEOTIDE SEQUENCE</scope>
    <source>
        <strain evidence="1">ECLA1</strain>
    </source>
</reference>
<gene>
    <name evidence="1" type="ORF">RRG08_004642</name>
</gene>
<protein>
    <submittedName>
        <fullName evidence="1">Uncharacterized protein</fullName>
    </submittedName>
</protein>
<dbReference type="AlphaFoldDB" id="A0AAE0ZF85"/>
<keyword evidence="2" id="KW-1185">Reference proteome</keyword>
<evidence type="ECO:0000313" key="1">
    <source>
        <dbReference type="EMBL" id="KAK3768100.1"/>
    </source>
</evidence>
<dbReference type="Proteomes" id="UP001283361">
    <property type="component" value="Unassembled WGS sequence"/>
</dbReference>
<evidence type="ECO:0000313" key="2">
    <source>
        <dbReference type="Proteomes" id="UP001283361"/>
    </source>
</evidence>
<comment type="caution">
    <text evidence="1">The sequence shown here is derived from an EMBL/GenBank/DDBJ whole genome shotgun (WGS) entry which is preliminary data.</text>
</comment>
<organism evidence="1 2">
    <name type="scientific">Elysia crispata</name>
    <name type="common">lettuce slug</name>
    <dbReference type="NCBI Taxonomy" id="231223"/>
    <lineage>
        <taxon>Eukaryota</taxon>
        <taxon>Metazoa</taxon>
        <taxon>Spiralia</taxon>
        <taxon>Lophotrochozoa</taxon>
        <taxon>Mollusca</taxon>
        <taxon>Gastropoda</taxon>
        <taxon>Heterobranchia</taxon>
        <taxon>Euthyneura</taxon>
        <taxon>Panpulmonata</taxon>
        <taxon>Sacoglossa</taxon>
        <taxon>Placobranchoidea</taxon>
        <taxon>Plakobranchidae</taxon>
        <taxon>Elysia</taxon>
    </lineage>
</organism>
<accession>A0AAE0ZF85</accession>
<proteinExistence type="predicted"/>